<accession>A9V2H1</accession>
<dbReference type="InParanoid" id="A9V2H1"/>
<dbReference type="GO" id="GO:0006325">
    <property type="term" value="P:chromatin organization"/>
    <property type="evidence" value="ECO:0007669"/>
    <property type="project" value="UniProtKB-KW"/>
</dbReference>
<keyword evidence="7" id="KW-0539">Nucleus</keyword>
<keyword evidence="10" id="KW-1185">Reference proteome</keyword>
<evidence type="ECO:0000256" key="7">
    <source>
        <dbReference type="ARBA" id="ARBA00023242"/>
    </source>
</evidence>
<dbReference type="RefSeq" id="XP_001746969.1">
    <property type="nucleotide sequence ID" value="XM_001746917.1"/>
</dbReference>
<keyword evidence="6" id="KW-0804">Transcription</keyword>
<dbReference type="GeneID" id="5892171"/>
<keyword evidence="4" id="KW-0805">Transcription regulation</keyword>
<dbReference type="PANTHER" id="PTHR13476">
    <property type="entry name" value="CHROMATIN MODIFICATION-RELATED PROTEIN MEAF6"/>
    <property type="match status" value="1"/>
</dbReference>
<keyword evidence="5" id="KW-0175">Coiled coil</keyword>
<evidence type="ECO:0000256" key="2">
    <source>
        <dbReference type="ARBA" id="ARBA00010916"/>
    </source>
</evidence>
<dbReference type="InterPro" id="IPR015418">
    <property type="entry name" value="Eaf6"/>
</dbReference>
<proteinExistence type="inferred from homology"/>
<sequence length="245" mass="27212">MTLRGGGAFALFVSLLHALPVMVQPARLLCMQLAAEELAYLEETKTWGNVLTNFNGYSSSRTALDDAKGRKVTDKDRLFSLSSVSSPITARFVVPIGEVQVPSVRVSSVEVLYKMGATCPVAVEHTRMPPKAELIFELRGQAPPPSKHYHQVAFYSDQTVVFRTWHIDPPHGVHQLDRAGSTTEAKATFEEFLKFNEFHSQIKTVRRWIGRQSRGDPIHVQYAGLPSRSEKLEEAILAAEEAAGH</sequence>
<evidence type="ECO:0000256" key="4">
    <source>
        <dbReference type="ARBA" id="ARBA00023015"/>
    </source>
</evidence>
<name>A9V2H1_MONBE</name>
<dbReference type="KEGG" id="mbr:MONBRDRAFT_26476"/>
<dbReference type="GO" id="GO:0005634">
    <property type="term" value="C:nucleus"/>
    <property type="evidence" value="ECO:0007669"/>
    <property type="project" value="UniProtKB-SubCell"/>
</dbReference>
<keyword evidence="8" id="KW-0732">Signal</keyword>
<dbReference type="AlphaFoldDB" id="A9V2H1"/>
<keyword evidence="3" id="KW-0156">Chromatin regulator</keyword>
<organism evidence="9 10">
    <name type="scientific">Monosiga brevicollis</name>
    <name type="common">Choanoflagellate</name>
    <dbReference type="NCBI Taxonomy" id="81824"/>
    <lineage>
        <taxon>Eukaryota</taxon>
        <taxon>Choanoflagellata</taxon>
        <taxon>Craspedida</taxon>
        <taxon>Salpingoecidae</taxon>
        <taxon>Monosiga</taxon>
    </lineage>
</organism>
<comment type="subcellular location">
    <subcellularLocation>
        <location evidence="1">Nucleus</location>
    </subcellularLocation>
</comment>
<protein>
    <submittedName>
        <fullName evidence="9">Uncharacterized protein</fullName>
    </submittedName>
</protein>
<comment type="similarity">
    <text evidence="2">Belongs to the EAF6 family.</text>
</comment>
<feature type="chain" id="PRO_5002742700" evidence="8">
    <location>
        <begin position="19"/>
        <end position="245"/>
    </location>
</feature>
<evidence type="ECO:0000256" key="1">
    <source>
        <dbReference type="ARBA" id="ARBA00004123"/>
    </source>
</evidence>
<evidence type="ECO:0000256" key="6">
    <source>
        <dbReference type="ARBA" id="ARBA00023163"/>
    </source>
</evidence>
<gene>
    <name evidence="9" type="ORF">MONBRDRAFT_26476</name>
</gene>
<dbReference type="GO" id="GO:0035267">
    <property type="term" value="C:NuA4 histone acetyltransferase complex"/>
    <property type="evidence" value="ECO:0000318"/>
    <property type="project" value="GO_Central"/>
</dbReference>
<evidence type="ECO:0000313" key="9">
    <source>
        <dbReference type="EMBL" id="EDQ88376.1"/>
    </source>
</evidence>
<evidence type="ECO:0000256" key="5">
    <source>
        <dbReference type="ARBA" id="ARBA00023054"/>
    </source>
</evidence>
<dbReference type="Pfam" id="PF09340">
    <property type="entry name" value="NuA4"/>
    <property type="match status" value="1"/>
</dbReference>
<evidence type="ECO:0000256" key="3">
    <source>
        <dbReference type="ARBA" id="ARBA00022853"/>
    </source>
</evidence>
<evidence type="ECO:0000256" key="8">
    <source>
        <dbReference type="SAM" id="SignalP"/>
    </source>
</evidence>
<reference evidence="9 10" key="1">
    <citation type="journal article" date="2008" name="Nature">
        <title>The genome of the choanoflagellate Monosiga brevicollis and the origin of metazoans.</title>
        <authorList>
            <consortium name="JGI Sequencing"/>
            <person name="King N."/>
            <person name="Westbrook M.J."/>
            <person name="Young S.L."/>
            <person name="Kuo A."/>
            <person name="Abedin M."/>
            <person name="Chapman J."/>
            <person name="Fairclough S."/>
            <person name="Hellsten U."/>
            <person name="Isogai Y."/>
            <person name="Letunic I."/>
            <person name="Marr M."/>
            <person name="Pincus D."/>
            <person name="Putnam N."/>
            <person name="Rokas A."/>
            <person name="Wright K.J."/>
            <person name="Zuzow R."/>
            <person name="Dirks W."/>
            <person name="Good M."/>
            <person name="Goodstein D."/>
            <person name="Lemons D."/>
            <person name="Li W."/>
            <person name="Lyons J.B."/>
            <person name="Morris A."/>
            <person name="Nichols S."/>
            <person name="Richter D.J."/>
            <person name="Salamov A."/>
            <person name="Bork P."/>
            <person name="Lim W.A."/>
            <person name="Manning G."/>
            <person name="Miller W.T."/>
            <person name="McGinnis W."/>
            <person name="Shapiro H."/>
            <person name="Tjian R."/>
            <person name="Grigoriev I.V."/>
            <person name="Rokhsar D."/>
        </authorList>
    </citation>
    <scope>NUCLEOTIDE SEQUENCE [LARGE SCALE GENOMIC DNA]</scope>
    <source>
        <strain evidence="10">MX1 / ATCC 50154</strain>
    </source>
</reference>
<feature type="signal peptide" evidence="8">
    <location>
        <begin position="1"/>
        <end position="18"/>
    </location>
</feature>
<dbReference type="EMBL" id="CH991555">
    <property type="protein sequence ID" value="EDQ88376.1"/>
    <property type="molecule type" value="Genomic_DNA"/>
</dbReference>
<dbReference type="STRING" id="81824.A9V2H1"/>
<dbReference type="Proteomes" id="UP000001357">
    <property type="component" value="Unassembled WGS sequence"/>
</dbReference>
<evidence type="ECO:0000313" key="10">
    <source>
        <dbReference type="Proteomes" id="UP000001357"/>
    </source>
</evidence>